<dbReference type="InterPro" id="IPR027417">
    <property type="entry name" value="P-loop_NTPase"/>
</dbReference>
<dbReference type="PANTHER" id="PTHR10218:SF212">
    <property type="entry name" value="G PROTEIN ALPHA S SUBUNIT"/>
    <property type="match status" value="1"/>
</dbReference>
<dbReference type="SMART" id="SM00275">
    <property type="entry name" value="G_alpha"/>
    <property type="match status" value="1"/>
</dbReference>
<comment type="caution">
    <text evidence="11">The sequence shown here is derived from an EMBL/GenBank/DDBJ whole genome shotgun (WGS) entry which is preliminary data.</text>
</comment>
<keyword evidence="6 8" id="KW-0342">GTP-binding</keyword>
<accession>A0A177ATW1</accession>
<comment type="function">
    <text evidence="10">Guanine nucleotide-binding proteins (G proteins) function as transducers in numerous signaling pathways controlled by G protein-coupled receptors (GPCRs).</text>
</comment>
<keyword evidence="3 9" id="KW-0479">Metal-binding</keyword>
<dbReference type="InterPro" id="IPR001019">
    <property type="entry name" value="Gprotein_alpha_su"/>
</dbReference>
<keyword evidence="7 10" id="KW-0807">Transducer</keyword>
<dbReference type="GO" id="GO:0031683">
    <property type="term" value="F:G-protein beta/gamma-subunit complex binding"/>
    <property type="evidence" value="ECO:0007669"/>
    <property type="project" value="UniProtKB-UniRule"/>
</dbReference>
<dbReference type="EMBL" id="LWCA01001680">
    <property type="protein sequence ID" value="OAF64674.1"/>
    <property type="molecule type" value="Genomic_DNA"/>
</dbReference>
<dbReference type="GO" id="GO:0046872">
    <property type="term" value="F:metal ion binding"/>
    <property type="evidence" value="ECO:0007669"/>
    <property type="project" value="UniProtKB-UniRule"/>
</dbReference>
<evidence type="ECO:0000256" key="4">
    <source>
        <dbReference type="ARBA" id="ARBA00022741"/>
    </source>
</evidence>
<feature type="binding site" evidence="9">
    <location>
        <position position="52"/>
    </location>
    <ligand>
        <name>Mg(2+)</name>
        <dbReference type="ChEBI" id="CHEBI:18420"/>
    </ligand>
</feature>
<feature type="binding site" evidence="8">
    <location>
        <begin position="48"/>
        <end position="53"/>
    </location>
    <ligand>
        <name>GTP</name>
        <dbReference type="ChEBI" id="CHEBI:37565"/>
    </ligand>
</feature>
<evidence type="ECO:0000256" key="5">
    <source>
        <dbReference type="ARBA" id="ARBA00022842"/>
    </source>
</evidence>
<feature type="binding site" evidence="8">
    <location>
        <begin position="181"/>
        <end position="187"/>
    </location>
    <ligand>
        <name>GTP</name>
        <dbReference type="ChEBI" id="CHEBI:37565"/>
    </ligand>
</feature>
<feature type="non-terminal residue" evidence="11">
    <location>
        <position position="202"/>
    </location>
</feature>
<dbReference type="SUPFAM" id="SSF47895">
    <property type="entry name" value="Transducin (alpha subunit), insertion domain"/>
    <property type="match status" value="1"/>
</dbReference>
<evidence type="ECO:0000256" key="9">
    <source>
        <dbReference type="PIRSR" id="PIRSR601019-2"/>
    </source>
</evidence>
<evidence type="ECO:0000256" key="8">
    <source>
        <dbReference type="PIRSR" id="PIRSR601019-1"/>
    </source>
</evidence>
<name>A0A177ATW1_9BILA</name>
<comment type="subcellular location">
    <subcellularLocation>
        <location evidence="10">Cell membrane</location>
    </subcellularLocation>
</comment>
<keyword evidence="10" id="KW-0472">Membrane</keyword>
<keyword evidence="12" id="KW-1185">Reference proteome</keyword>
<proteinExistence type="inferred from homology"/>
<sequence>MYFNCFGSNYRKQRRIEKDTNKKIEKELRKCKNKTQNVHKLLLLGNGESGKSTILKQMKILHVNGFDKDECLRSAIEIRRNIRDCMITIIEAMDTLDPPIILENENNKDSLNYLKNSENDIEFDFSPKFFDQIKILLQDQGIIDTFQRCSEFQIMDCAHYFFEEINRISLKTFYPNAQDILHCRVLTKGIIETHFSIDKIKF</sequence>
<dbReference type="GO" id="GO:0003924">
    <property type="term" value="F:GTPase activity"/>
    <property type="evidence" value="ECO:0007669"/>
    <property type="project" value="UniProtKB-UniRule"/>
</dbReference>
<dbReference type="GO" id="GO:0005737">
    <property type="term" value="C:cytoplasm"/>
    <property type="evidence" value="ECO:0007669"/>
    <property type="project" value="TreeGrafter"/>
</dbReference>
<dbReference type="PROSITE" id="PS51882">
    <property type="entry name" value="G_ALPHA"/>
    <property type="match status" value="1"/>
</dbReference>
<dbReference type="PANTHER" id="PTHR10218">
    <property type="entry name" value="GTP-BINDING PROTEIN ALPHA SUBUNIT"/>
    <property type="match status" value="1"/>
</dbReference>
<dbReference type="GO" id="GO:0001664">
    <property type="term" value="F:G protein-coupled receptor binding"/>
    <property type="evidence" value="ECO:0007669"/>
    <property type="project" value="TreeGrafter"/>
</dbReference>
<evidence type="ECO:0000256" key="6">
    <source>
        <dbReference type="ARBA" id="ARBA00023134"/>
    </source>
</evidence>
<feature type="binding site" evidence="9">
    <location>
        <position position="187"/>
    </location>
    <ligand>
        <name>Mg(2+)</name>
        <dbReference type="ChEBI" id="CHEBI:18420"/>
    </ligand>
</feature>
<dbReference type="GO" id="GO:0007191">
    <property type="term" value="P:adenylate cyclase-activating dopamine receptor signaling pathway"/>
    <property type="evidence" value="ECO:0007669"/>
    <property type="project" value="TreeGrafter"/>
</dbReference>
<dbReference type="InterPro" id="IPR011025">
    <property type="entry name" value="GproteinA_insert"/>
</dbReference>
<evidence type="ECO:0000313" key="12">
    <source>
        <dbReference type="Proteomes" id="UP000078046"/>
    </source>
</evidence>
<dbReference type="AlphaFoldDB" id="A0A177ATW1"/>
<evidence type="ECO:0000256" key="10">
    <source>
        <dbReference type="RuleBase" id="RU369121"/>
    </source>
</evidence>
<protein>
    <recommendedName>
        <fullName evidence="10">Guanine nucleotide-binding protein G(s) subunit alpha</fullName>
    </recommendedName>
    <alternativeName>
        <fullName evidence="10">Adenylate cyclase-stimulating G alpha protein</fullName>
    </alternativeName>
</protein>
<dbReference type="GO" id="GO:0005834">
    <property type="term" value="C:heterotrimeric G-protein complex"/>
    <property type="evidence" value="ECO:0007669"/>
    <property type="project" value="UniProtKB-UniRule"/>
</dbReference>
<dbReference type="GO" id="GO:0005525">
    <property type="term" value="F:GTP binding"/>
    <property type="evidence" value="ECO:0007669"/>
    <property type="project" value="UniProtKB-UniRule"/>
</dbReference>
<keyword evidence="5 9" id="KW-0460">Magnesium</keyword>
<comment type="subunit">
    <text evidence="2 10">G proteins are composed of 3 units; alpha, beta and gamma. The alpha chain contains the guanine nucleotide binding site.</text>
</comment>
<dbReference type="Gene3D" id="1.10.400.10">
    <property type="entry name" value="GI Alpha 1, domain 2-like"/>
    <property type="match status" value="1"/>
</dbReference>
<evidence type="ECO:0000313" key="11">
    <source>
        <dbReference type="EMBL" id="OAF64674.1"/>
    </source>
</evidence>
<dbReference type="InterPro" id="IPR000367">
    <property type="entry name" value="Gprotein_alpha_S"/>
</dbReference>
<keyword evidence="10" id="KW-1003">Cell membrane</keyword>
<evidence type="ECO:0000256" key="1">
    <source>
        <dbReference type="ARBA" id="ARBA00007172"/>
    </source>
</evidence>
<dbReference type="OrthoDB" id="5817230at2759"/>
<dbReference type="Pfam" id="PF00503">
    <property type="entry name" value="G-alpha"/>
    <property type="match status" value="1"/>
</dbReference>
<evidence type="ECO:0000256" key="3">
    <source>
        <dbReference type="ARBA" id="ARBA00022723"/>
    </source>
</evidence>
<organism evidence="11 12">
    <name type="scientific">Intoshia linei</name>
    <dbReference type="NCBI Taxonomy" id="1819745"/>
    <lineage>
        <taxon>Eukaryota</taxon>
        <taxon>Metazoa</taxon>
        <taxon>Spiralia</taxon>
        <taxon>Lophotrochozoa</taxon>
        <taxon>Mesozoa</taxon>
        <taxon>Orthonectida</taxon>
        <taxon>Rhopaluridae</taxon>
        <taxon>Intoshia</taxon>
    </lineage>
</organism>
<dbReference type="SUPFAM" id="SSF52540">
    <property type="entry name" value="P-loop containing nucleoside triphosphate hydrolases"/>
    <property type="match status" value="1"/>
</dbReference>
<comment type="similarity">
    <text evidence="1 10">Belongs to the G-alpha family. G(s) subfamily.</text>
</comment>
<evidence type="ECO:0000256" key="7">
    <source>
        <dbReference type="ARBA" id="ARBA00023224"/>
    </source>
</evidence>
<dbReference type="PRINTS" id="PR00443">
    <property type="entry name" value="GPROTEINAS"/>
</dbReference>
<dbReference type="Proteomes" id="UP000078046">
    <property type="component" value="Unassembled WGS sequence"/>
</dbReference>
<gene>
    <name evidence="11" type="ORF">A3Q56_07610</name>
</gene>
<reference evidence="11 12" key="1">
    <citation type="submission" date="2016-04" db="EMBL/GenBank/DDBJ databases">
        <title>The genome of Intoshia linei affirms orthonectids as highly simplified spiralians.</title>
        <authorList>
            <person name="Mikhailov K.V."/>
            <person name="Slusarev G.S."/>
            <person name="Nikitin M.A."/>
            <person name="Logacheva M.D."/>
            <person name="Penin A."/>
            <person name="Aleoshin V."/>
            <person name="Panchin Y.V."/>
        </authorList>
    </citation>
    <scope>NUCLEOTIDE SEQUENCE [LARGE SCALE GENOMIC DNA]</scope>
    <source>
        <strain evidence="11">Intl2013</strain>
        <tissue evidence="11">Whole animal</tissue>
    </source>
</reference>
<keyword evidence="4 8" id="KW-0547">Nucleotide-binding</keyword>
<evidence type="ECO:0000256" key="2">
    <source>
        <dbReference type="ARBA" id="ARBA00011356"/>
    </source>
</evidence>
<dbReference type="PRINTS" id="PR00318">
    <property type="entry name" value="GPROTEINA"/>
</dbReference>